<organism evidence="2 3">
    <name type="scientific">Ascobolus immersus RN42</name>
    <dbReference type="NCBI Taxonomy" id="1160509"/>
    <lineage>
        <taxon>Eukaryota</taxon>
        <taxon>Fungi</taxon>
        <taxon>Dikarya</taxon>
        <taxon>Ascomycota</taxon>
        <taxon>Pezizomycotina</taxon>
        <taxon>Pezizomycetes</taxon>
        <taxon>Pezizales</taxon>
        <taxon>Ascobolaceae</taxon>
        <taxon>Ascobolus</taxon>
    </lineage>
</organism>
<proteinExistence type="predicted"/>
<dbReference type="Proteomes" id="UP000275078">
    <property type="component" value="Unassembled WGS sequence"/>
</dbReference>
<protein>
    <submittedName>
        <fullName evidence="2">Uncharacterized protein</fullName>
    </submittedName>
</protein>
<reference evidence="2 3" key="1">
    <citation type="journal article" date="2018" name="Nat. Ecol. Evol.">
        <title>Pezizomycetes genomes reveal the molecular basis of ectomycorrhizal truffle lifestyle.</title>
        <authorList>
            <person name="Murat C."/>
            <person name="Payen T."/>
            <person name="Noel B."/>
            <person name="Kuo A."/>
            <person name="Morin E."/>
            <person name="Chen J."/>
            <person name="Kohler A."/>
            <person name="Krizsan K."/>
            <person name="Balestrini R."/>
            <person name="Da Silva C."/>
            <person name="Montanini B."/>
            <person name="Hainaut M."/>
            <person name="Levati E."/>
            <person name="Barry K.W."/>
            <person name="Belfiori B."/>
            <person name="Cichocki N."/>
            <person name="Clum A."/>
            <person name="Dockter R.B."/>
            <person name="Fauchery L."/>
            <person name="Guy J."/>
            <person name="Iotti M."/>
            <person name="Le Tacon F."/>
            <person name="Lindquist E.A."/>
            <person name="Lipzen A."/>
            <person name="Malagnac F."/>
            <person name="Mello A."/>
            <person name="Molinier V."/>
            <person name="Miyauchi S."/>
            <person name="Poulain J."/>
            <person name="Riccioni C."/>
            <person name="Rubini A."/>
            <person name="Sitrit Y."/>
            <person name="Splivallo R."/>
            <person name="Traeger S."/>
            <person name="Wang M."/>
            <person name="Zifcakova L."/>
            <person name="Wipf D."/>
            <person name="Zambonelli A."/>
            <person name="Paolocci F."/>
            <person name="Nowrousian M."/>
            <person name="Ottonello S."/>
            <person name="Baldrian P."/>
            <person name="Spatafora J.W."/>
            <person name="Henrissat B."/>
            <person name="Nagy L.G."/>
            <person name="Aury J.M."/>
            <person name="Wincker P."/>
            <person name="Grigoriev I.V."/>
            <person name="Bonfante P."/>
            <person name="Martin F.M."/>
        </authorList>
    </citation>
    <scope>NUCLEOTIDE SEQUENCE [LARGE SCALE GENOMIC DNA]</scope>
    <source>
        <strain evidence="2 3">RN42</strain>
    </source>
</reference>
<feature type="compositionally biased region" description="Polar residues" evidence="1">
    <location>
        <begin position="19"/>
        <end position="32"/>
    </location>
</feature>
<evidence type="ECO:0000256" key="1">
    <source>
        <dbReference type="SAM" id="MobiDB-lite"/>
    </source>
</evidence>
<gene>
    <name evidence="2" type="ORF">BJ508DRAFT_411972</name>
</gene>
<accession>A0A3N4IHG3</accession>
<dbReference type="EMBL" id="ML119653">
    <property type="protein sequence ID" value="RPA85582.1"/>
    <property type="molecule type" value="Genomic_DNA"/>
</dbReference>
<feature type="region of interest" description="Disordered" evidence="1">
    <location>
        <begin position="17"/>
        <end position="62"/>
    </location>
</feature>
<feature type="compositionally biased region" description="Low complexity" evidence="1">
    <location>
        <begin position="86"/>
        <end position="99"/>
    </location>
</feature>
<evidence type="ECO:0000313" key="3">
    <source>
        <dbReference type="Proteomes" id="UP000275078"/>
    </source>
</evidence>
<feature type="region of interest" description="Disordered" evidence="1">
    <location>
        <begin position="78"/>
        <end position="103"/>
    </location>
</feature>
<feature type="compositionally biased region" description="Low complexity" evidence="1">
    <location>
        <begin position="33"/>
        <end position="51"/>
    </location>
</feature>
<evidence type="ECO:0000313" key="2">
    <source>
        <dbReference type="EMBL" id="RPA85582.1"/>
    </source>
</evidence>
<sequence length="162" mass="17063">MLSKQSNEAIFTITRELSIKTNMGPSTPSIKTPATPLPSSLPSFPRSPYPSDGVKTPITPPSAYADFLRSAASLTPITPTARTPWSASSTSSSASSSSSGDLKSPRFPSAGYYLIHTPPVTSLPGEPPVPSTPGGVLRVRVMTEEKGVALMPAPKGKRRRLE</sequence>
<dbReference type="AlphaFoldDB" id="A0A3N4IHG3"/>
<name>A0A3N4IHG3_ASCIM</name>
<keyword evidence="3" id="KW-1185">Reference proteome</keyword>
<dbReference type="OrthoDB" id="5405654at2759"/>